<evidence type="ECO:0000256" key="5">
    <source>
        <dbReference type="ARBA" id="ARBA00022825"/>
    </source>
</evidence>
<dbReference type="Pfam" id="PF00082">
    <property type="entry name" value="Peptidase_S8"/>
    <property type="match status" value="1"/>
</dbReference>
<dbReference type="Gene3D" id="2.60.40.2310">
    <property type="match status" value="1"/>
</dbReference>
<dbReference type="InterPro" id="IPR045051">
    <property type="entry name" value="SBT"/>
</dbReference>
<evidence type="ECO:0000313" key="13">
    <source>
        <dbReference type="EMBL" id="CAD6261300.1"/>
    </source>
</evidence>
<proteinExistence type="inferred from homology"/>
<dbReference type="PRINTS" id="PR00723">
    <property type="entry name" value="SUBTILISIN"/>
</dbReference>
<feature type="domain" description="PA" evidence="10">
    <location>
        <begin position="377"/>
        <end position="457"/>
    </location>
</feature>
<dbReference type="GO" id="GO:0006508">
    <property type="term" value="P:proteolysis"/>
    <property type="evidence" value="ECO:0007669"/>
    <property type="project" value="UniProtKB-KW"/>
</dbReference>
<name>A0A811QQP0_9POAL</name>
<evidence type="ECO:0000259" key="9">
    <source>
        <dbReference type="Pfam" id="PF00082"/>
    </source>
</evidence>
<evidence type="ECO:0000259" key="12">
    <source>
        <dbReference type="Pfam" id="PF17766"/>
    </source>
</evidence>
<dbReference type="InterPro" id="IPR037045">
    <property type="entry name" value="S8pro/Inhibitor_I9_sf"/>
</dbReference>
<reference evidence="13" key="1">
    <citation type="submission" date="2020-10" db="EMBL/GenBank/DDBJ databases">
        <authorList>
            <person name="Han B."/>
            <person name="Lu T."/>
            <person name="Zhao Q."/>
            <person name="Huang X."/>
            <person name="Zhao Y."/>
        </authorList>
    </citation>
    <scope>NUCLEOTIDE SEQUENCE</scope>
</reference>
<sequence length="764" mass="79948">MAVMPTILIPSLIFVLAATTVAIFVFLPPAVAAGEIATTGAAGDAVGTYLVVVCRANGPKENGEKLREWHASLLASLLNTSTGTVLEEARSPEGGQLVYSYQHVVSGFAARLTVPEVDALRKLHWCVDAIPDVNYRLRTTYTPTLLGLNKPQTGMWAAARSMGEGVIVGVLDNGIDPRHASYGDEGMSPPPAKWRGRCEFGGAPCNKKLIGGRSLTPGEHGMHTSSTAVGTFVGDVQMFRTKVGTASGMAPRAHLAFYEVCFEDTCPSSKQLIAIEQGAFMDSVDVISISAGDDTQKPFYQDLTAVGSFSAVTSGVFVSTTAGNQGPYEGTVTNCAPWVLTVAASTMTRRVVSRVRLGNGLVIQGEAGKRYRALKSAPLIYVQGVFENGSLNAVDVRGKIVFCDRSEEATLRGEKVRAAGGVGIIFFNDASEGGATTFGGNVSIAAARVNQADGEKIMSYINSTTNPTASLHFTGVTLDPSYQPAIAIYSSRGPCNMSNLGVIKPDITGPGTNIIAAVPGAGGGNGSSPTRTFGLMSGTSMAAPHLSGIAAVLKRARPGWSPSAIKSAMMTTADVTHPDGTPITDEITGKPAGHLLMGSGIVNPTKALDPGLLYDLSGLDYIPYICGLGYNDTFVNEIIAQPLRNVSCATVSKIEGKDLNYPSFLVTLTAAAPVVEVRRTVTNVGEAVSAYTAEVVAPPGVAVEVVSPRLEFGSVNQKMDFRVRFSRVGAAPNGGTAEGSLRWVSGKYSVRSPILVLDGTQNLV</sequence>
<keyword evidence="5 7" id="KW-0720">Serine protease</keyword>
<gene>
    <name evidence="13" type="ORF">NCGR_LOCUS44721</name>
</gene>
<evidence type="ECO:0000259" key="10">
    <source>
        <dbReference type="Pfam" id="PF02225"/>
    </source>
</evidence>
<feature type="active site" description="Charge relay system" evidence="6 7">
    <location>
        <position position="540"/>
    </location>
</feature>
<organism evidence="13 14">
    <name type="scientific">Miscanthus lutarioriparius</name>
    <dbReference type="NCBI Taxonomy" id="422564"/>
    <lineage>
        <taxon>Eukaryota</taxon>
        <taxon>Viridiplantae</taxon>
        <taxon>Streptophyta</taxon>
        <taxon>Embryophyta</taxon>
        <taxon>Tracheophyta</taxon>
        <taxon>Spermatophyta</taxon>
        <taxon>Magnoliopsida</taxon>
        <taxon>Liliopsida</taxon>
        <taxon>Poales</taxon>
        <taxon>Poaceae</taxon>
        <taxon>PACMAD clade</taxon>
        <taxon>Panicoideae</taxon>
        <taxon>Andropogonodae</taxon>
        <taxon>Andropogoneae</taxon>
        <taxon>Saccharinae</taxon>
        <taxon>Miscanthus</taxon>
    </lineage>
</organism>
<evidence type="ECO:0000256" key="3">
    <source>
        <dbReference type="ARBA" id="ARBA00022729"/>
    </source>
</evidence>
<dbReference type="InterPro" id="IPR041469">
    <property type="entry name" value="Subtilisin-like_FN3"/>
</dbReference>
<keyword evidence="4 7" id="KW-0378">Hydrolase</keyword>
<dbReference type="Proteomes" id="UP000604825">
    <property type="component" value="Unassembled WGS sequence"/>
</dbReference>
<evidence type="ECO:0000313" key="14">
    <source>
        <dbReference type="Proteomes" id="UP000604825"/>
    </source>
</evidence>
<evidence type="ECO:0000256" key="2">
    <source>
        <dbReference type="ARBA" id="ARBA00022670"/>
    </source>
</evidence>
<dbReference type="InterPro" id="IPR034197">
    <property type="entry name" value="Peptidases_S8_3"/>
</dbReference>
<feature type="active site" description="Charge relay system" evidence="6 7">
    <location>
        <position position="172"/>
    </location>
</feature>
<dbReference type="OrthoDB" id="206201at2759"/>
<evidence type="ECO:0000256" key="1">
    <source>
        <dbReference type="ARBA" id="ARBA00011073"/>
    </source>
</evidence>
<dbReference type="Pfam" id="PF02225">
    <property type="entry name" value="PA"/>
    <property type="match status" value="1"/>
</dbReference>
<dbReference type="CDD" id="cd04852">
    <property type="entry name" value="Peptidases_S8_3"/>
    <property type="match status" value="1"/>
</dbReference>
<dbReference type="Gene3D" id="3.50.30.30">
    <property type="match status" value="1"/>
</dbReference>
<evidence type="ECO:0000256" key="6">
    <source>
        <dbReference type="PIRSR" id="PIRSR615500-1"/>
    </source>
</evidence>
<dbReference type="EMBL" id="CAJGYO010000011">
    <property type="protein sequence ID" value="CAD6261300.1"/>
    <property type="molecule type" value="Genomic_DNA"/>
</dbReference>
<dbReference type="Gene3D" id="3.30.70.80">
    <property type="entry name" value="Peptidase S8 propeptide/proteinase inhibitor I9"/>
    <property type="match status" value="1"/>
</dbReference>
<comment type="similarity">
    <text evidence="1 7">Belongs to the peptidase S8 family.</text>
</comment>
<dbReference type="PROSITE" id="PS51892">
    <property type="entry name" value="SUBTILASE"/>
    <property type="match status" value="1"/>
</dbReference>
<dbReference type="CDD" id="cd02120">
    <property type="entry name" value="PA_subtilisin_like"/>
    <property type="match status" value="1"/>
</dbReference>
<dbReference type="Gene3D" id="3.40.50.200">
    <property type="entry name" value="Peptidase S8/S53 domain"/>
    <property type="match status" value="1"/>
</dbReference>
<dbReference type="GO" id="GO:0004252">
    <property type="term" value="F:serine-type endopeptidase activity"/>
    <property type="evidence" value="ECO:0007669"/>
    <property type="project" value="UniProtKB-UniRule"/>
</dbReference>
<accession>A0A811QQP0</accession>
<dbReference type="Pfam" id="PF17766">
    <property type="entry name" value="fn3_6"/>
    <property type="match status" value="1"/>
</dbReference>
<feature type="domain" description="Peptidase S8/S53" evidence="9">
    <location>
        <begin position="163"/>
        <end position="577"/>
    </location>
</feature>
<keyword evidence="14" id="KW-1185">Reference proteome</keyword>
<dbReference type="InterPro" id="IPR036852">
    <property type="entry name" value="Peptidase_S8/S53_dom_sf"/>
</dbReference>
<feature type="domain" description="Subtilisin-like protease fibronectin type-III" evidence="12">
    <location>
        <begin position="658"/>
        <end position="756"/>
    </location>
</feature>
<dbReference type="PANTHER" id="PTHR10795">
    <property type="entry name" value="PROPROTEIN CONVERTASE SUBTILISIN/KEXIN"/>
    <property type="match status" value="1"/>
</dbReference>
<dbReference type="AlphaFoldDB" id="A0A811QQP0"/>
<dbReference type="InterPro" id="IPR010259">
    <property type="entry name" value="S8pro/Inhibitor_I9"/>
</dbReference>
<feature type="domain" description="Inhibitor I9" evidence="11">
    <location>
        <begin position="48"/>
        <end position="137"/>
    </location>
</feature>
<evidence type="ECO:0000256" key="7">
    <source>
        <dbReference type="PROSITE-ProRule" id="PRU01240"/>
    </source>
</evidence>
<dbReference type="Pfam" id="PF05922">
    <property type="entry name" value="Inhibitor_I9"/>
    <property type="match status" value="1"/>
</dbReference>
<keyword evidence="3 8" id="KW-0732">Signal</keyword>
<feature type="signal peptide" evidence="8">
    <location>
        <begin position="1"/>
        <end position="33"/>
    </location>
</feature>
<dbReference type="InterPro" id="IPR003137">
    <property type="entry name" value="PA_domain"/>
</dbReference>
<evidence type="ECO:0000256" key="4">
    <source>
        <dbReference type="ARBA" id="ARBA00022801"/>
    </source>
</evidence>
<keyword evidence="2 7" id="KW-0645">Protease</keyword>
<feature type="chain" id="PRO_5032731036" evidence="8">
    <location>
        <begin position="34"/>
        <end position="764"/>
    </location>
</feature>
<protein>
    <submittedName>
        <fullName evidence="13">Uncharacterized protein</fullName>
    </submittedName>
</protein>
<comment type="caution">
    <text evidence="13">The sequence shown here is derived from an EMBL/GenBank/DDBJ whole genome shotgun (WGS) entry which is preliminary data.</text>
</comment>
<feature type="active site" description="Charge relay system" evidence="6 7">
    <location>
        <position position="220"/>
    </location>
</feature>
<dbReference type="SUPFAM" id="SSF52743">
    <property type="entry name" value="Subtilisin-like"/>
    <property type="match status" value="1"/>
</dbReference>
<dbReference type="InterPro" id="IPR015500">
    <property type="entry name" value="Peptidase_S8_subtilisin-rel"/>
</dbReference>
<evidence type="ECO:0000259" key="11">
    <source>
        <dbReference type="Pfam" id="PF05922"/>
    </source>
</evidence>
<dbReference type="InterPro" id="IPR000209">
    <property type="entry name" value="Peptidase_S8/S53_dom"/>
</dbReference>
<evidence type="ECO:0000256" key="8">
    <source>
        <dbReference type="SAM" id="SignalP"/>
    </source>
</evidence>